<dbReference type="AlphaFoldDB" id="A0A5J5EMU1"/>
<evidence type="ECO:0000256" key="1">
    <source>
        <dbReference type="SAM" id="MobiDB-lite"/>
    </source>
</evidence>
<feature type="compositionally biased region" description="Pro residues" evidence="1">
    <location>
        <begin position="1"/>
        <end position="13"/>
    </location>
</feature>
<dbReference type="GO" id="GO:0003676">
    <property type="term" value="F:nucleic acid binding"/>
    <property type="evidence" value="ECO:0007669"/>
    <property type="project" value="InterPro"/>
</dbReference>
<dbReference type="PANTHER" id="PTHR35871:SF1">
    <property type="entry name" value="CXC1-LIKE CYSTEINE CLUSTER ASSOCIATED WITH KDZ TRANSPOSASES DOMAIN-CONTAINING PROTEIN"/>
    <property type="match status" value="1"/>
</dbReference>
<reference evidence="2 3" key="1">
    <citation type="submission" date="2019-09" db="EMBL/GenBank/DDBJ databases">
        <title>Draft genome of the ectomycorrhizal ascomycete Sphaerosporella brunnea.</title>
        <authorList>
            <consortium name="DOE Joint Genome Institute"/>
            <person name="Benucci G.M."/>
            <person name="Marozzi G."/>
            <person name="Antonielli L."/>
            <person name="Sanchez S."/>
            <person name="Marco P."/>
            <person name="Wang X."/>
            <person name="Falini L.B."/>
            <person name="Barry K."/>
            <person name="Haridas S."/>
            <person name="Lipzen A."/>
            <person name="Labutti K."/>
            <person name="Grigoriev I.V."/>
            <person name="Murat C."/>
            <person name="Martin F."/>
            <person name="Albertini E."/>
            <person name="Donnini D."/>
            <person name="Bonito G."/>
        </authorList>
    </citation>
    <scope>NUCLEOTIDE SEQUENCE [LARGE SCALE GENOMIC DNA]</scope>
    <source>
        <strain evidence="2 3">Sb_GMNB300</strain>
    </source>
</reference>
<feature type="compositionally biased region" description="Low complexity" evidence="1">
    <location>
        <begin position="14"/>
        <end position="31"/>
    </location>
</feature>
<dbReference type="PANTHER" id="PTHR35871">
    <property type="entry name" value="EXPRESSED PROTEIN"/>
    <property type="match status" value="1"/>
</dbReference>
<keyword evidence="3" id="KW-1185">Reference proteome</keyword>
<proteinExistence type="predicted"/>
<dbReference type="OrthoDB" id="3047997at2759"/>
<organism evidence="2 3">
    <name type="scientific">Sphaerosporella brunnea</name>
    <dbReference type="NCBI Taxonomy" id="1250544"/>
    <lineage>
        <taxon>Eukaryota</taxon>
        <taxon>Fungi</taxon>
        <taxon>Dikarya</taxon>
        <taxon>Ascomycota</taxon>
        <taxon>Pezizomycotina</taxon>
        <taxon>Pezizomycetes</taxon>
        <taxon>Pezizales</taxon>
        <taxon>Pyronemataceae</taxon>
        <taxon>Sphaerosporella</taxon>
    </lineage>
</organism>
<dbReference type="Proteomes" id="UP000326924">
    <property type="component" value="Unassembled WGS sequence"/>
</dbReference>
<feature type="region of interest" description="Disordered" evidence="1">
    <location>
        <begin position="1"/>
        <end position="50"/>
    </location>
</feature>
<dbReference type="InParanoid" id="A0A5J5EMU1"/>
<evidence type="ECO:0000313" key="3">
    <source>
        <dbReference type="Proteomes" id="UP000326924"/>
    </source>
</evidence>
<comment type="caution">
    <text evidence="2">The sequence shown here is derived from an EMBL/GenBank/DDBJ whole genome shotgun (WGS) entry which is preliminary data.</text>
</comment>
<gene>
    <name evidence="2" type="ORF">FN846DRAFT_993445</name>
</gene>
<sequence>MVDAPPLPRPPSSPSAEPAEPPECLQPSRPRQLPRRVDPLNPPTKETDYQRLQRRRIELADVLARAKSSWPRVKKGPNQRDIKEILLTDAIFDIKRVLRADKCALRRGGQDYKRCLQIMCFMKRQLDILRGKRMSGLRAQAKNGKQGRNVKVRGKLQDEGTLLAMREHMARVGDKLDSENLAQAVVEYWRKTKLSSSADGTLVKERQSVKKAISSRACRKWLSEKAGLKWQDARKGLFQDGHEREDVVAYRQTVFLPTIESLQPSFIPWSVWYTAILDAEEEYRLAGIPEKEYSNQDPITITPTDEHDIIPVYQDECTYNANDGRHQIWCSTYVTRTRPFRLGVKEGLHKDRYAAQVQLECGGDTWFNGELLRAQTILAAIPLFEAAYPGCKALFVFDNATIHLSYRDDALLAQNIALNPGKGTNVRDTFDYRNNRPQKMTDADGKSRGLREILTERGLWRKGMRVQCHKSDGNVDPACLGRCTHCARGIISQEQDFRKQKSELEEAIISRGHLCIILPKFHPETNPIEYYWGATKVFTRKNCGYSLSALRKTIPQAQSSIPRTRILKYFEKAERICQIYASGERYGTEAFQQTAYKSHRRVFAGAC</sequence>
<name>A0A5J5EMU1_9PEZI</name>
<dbReference type="Gene3D" id="3.30.420.10">
    <property type="entry name" value="Ribonuclease H-like superfamily/Ribonuclease H"/>
    <property type="match status" value="1"/>
</dbReference>
<accession>A0A5J5EMU1</accession>
<protein>
    <recommendedName>
        <fullName evidence="4">Tc1-like transposase DDE domain-containing protein</fullName>
    </recommendedName>
</protein>
<evidence type="ECO:0000313" key="2">
    <source>
        <dbReference type="EMBL" id="KAA8896893.1"/>
    </source>
</evidence>
<dbReference type="InterPro" id="IPR036397">
    <property type="entry name" value="RNaseH_sf"/>
</dbReference>
<evidence type="ECO:0008006" key="4">
    <source>
        <dbReference type="Google" id="ProtNLM"/>
    </source>
</evidence>
<dbReference type="EMBL" id="VXIS01000206">
    <property type="protein sequence ID" value="KAA8896893.1"/>
    <property type="molecule type" value="Genomic_DNA"/>
</dbReference>